<name>A0A1W1BVC4_9ZZZZ</name>
<accession>A0A1W1BVC4</accession>
<protein>
    <submittedName>
        <fullName evidence="1">Phage protein</fullName>
    </submittedName>
</protein>
<dbReference type="AlphaFoldDB" id="A0A1W1BVC4"/>
<dbReference type="EMBL" id="FPHE01000077">
    <property type="protein sequence ID" value="SFV57463.1"/>
    <property type="molecule type" value="Genomic_DNA"/>
</dbReference>
<gene>
    <name evidence="1" type="ORF">MNB_SV-12-717</name>
</gene>
<evidence type="ECO:0000313" key="1">
    <source>
        <dbReference type="EMBL" id="SFV57463.1"/>
    </source>
</evidence>
<organism evidence="1">
    <name type="scientific">hydrothermal vent metagenome</name>
    <dbReference type="NCBI Taxonomy" id="652676"/>
    <lineage>
        <taxon>unclassified sequences</taxon>
        <taxon>metagenomes</taxon>
        <taxon>ecological metagenomes</taxon>
    </lineage>
</organism>
<proteinExistence type="predicted"/>
<reference evidence="1" key="1">
    <citation type="submission" date="2016-10" db="EMBL/GenBank/DDBJ databases">
        <authorList>
            <person name="de Groot N.N."/>
        </authorList>
    </citation>
    <scope>NUCLEOTIDE SEQUENCE</scope>
</reference>
<sequence length="327" mass="38249">MTFDDKYQSLIEQLENRVTPAIIPSKHLKHNICDFIEIYTFFYYDKVSKSEILDLLSDYEFSFTDTSEEILTANELSDIKESVINILFDALEYRASILGAKYPFTIENRNTILLKDNLSIEQKVYLVLLFSSLLSIFNEFQGDLTSEFEYIVYLSLKKFFPLQTVIKQFGKNSDYSGTAQEKIKALGRDLKIHIRDEEVNQVMGNQEKGLDIIAWIPFSDGNTNMLIYLFQCACGKEWIKKFSETKRYLAYYDFYKLQPMSVIAISYGLNMMGEFEKNDEIIASESLFFDRLRIIEFFDEELMTDINDLNSIKLIEKLLEDRIEIGL</sequence>